<organism evidence="1 2">
    <name type="scientific">Teratosphaeria nubilosa</name>
    <dbReference type="NCBI Taxonomy" id="161662"/>
    <lineage>
        <taxon>Eukaryota</taxon>
        <taxon>Fungi</taxon>
        <taxon>Dikarya</taxon>
        <taxon>Ascomycota</taxon>
        <taxon>Pezizomycotina</taxon>
        <taxon>Dothideomycetes</taxon>
        <taxon>Dothideomycetidae</taxon>
        <taxon>Mycosphaerellales</taxon>
        <taxon>Teratosphaeriaceae</taxon>
        <taxon>Teratosphaeria</taxon>
    </lineage>
</organism>
<proteinExistence type="predicted"/>
<sequence length="95" mass="10598">MVSLISATELSTLIVPSRKSRTVLEPLSSSRRQVLRFTLQTASLGDPLSAARRIACFLVASKTLHGTHQWYRIYGFWESWRSAGLTILLSLALAH</sequence>
<name>A0A6G1L8G2_9PEZI</name>
<gene>
    <name evidence="1" type="ORF">EJ03DRAFT_117418</name>
</gene>
<protein>
    <submittedName>
        <fullName evidence="1">Uncharacterized protein</fullName>
    </submittedName>
</protein>
<evidence type="ECO:0000313" key="1">
    <source>
        <dbReference type="EMBL" id="KAF2768534.1"/>
    </source>
</evidence>
<dbReference type="AlphaFoldDB" id="A0A6G1L8G2"/>
<reference evidence="1" key="1">
    <citation type="journal article" date="2020" name="Stud. Mycol.">
        <title>101 Dothideomycetes genomes: a test case for predicting lifestyles and emergence of pathogens.</title>
        <authorList>
            <person name="Haridas S."/>
            <person name="Albert R."/>
            <person name="Binder M."/>
            <person name="Bloem J."/>
            <person name="Labutti K."/>
            <person name="Salamov A."/>
            <person name="Andreopoulos B."/>
            <person name="Baker S."/>
            <person name="Barry K."/>
            <person name="Bills G."/>
            <person name="Bluhm B."/>
            <person name="Cannon C."/>
            <person name="Castanera R."/>
            <person name="Culley D."/>
            <person name="Daum C."/>
            <person name="Ezra D."/>
            <person name="Gonzalez J."/>
            <person name="Henrissat B."/>
            <person name="Kuo A."/>
            <person name="Liang C."/>
            <person name="Lipzen A."/>
            <person name="Lutzoni F."/>
            <person name="Magnuson J."/>
            <person name="Mondo S."/>
            <person name="Nolan M."/>
            <person name="Ohm R."/>
            <person name="Pangilinan J."/>
            <person name="Park H.-J."/>
            <person name="Ramirez L."/>
            <person name="Alfaro M."/>
            <person name="Sun H."/>
            <person name="Tritt A."/>
            <person name="Yoshinaga Y."/>
            <person name="Zwiers L.-H."/>
            <person name="Turgeon B."/>
            <person name="Goodwin S."/>
            <person name="Spatafora J."/>
            <person name="Crous P."/>
            <person name="Grigoriev I."/>
        </authorList>
    </citation>
    <scope>NUCLEOTIDE SEQUENCE</scope>
    <source>
        <strain evidence="1">CBS 116005</strain>
    </source>
</reference>
<keyword evidence="2" id="KW-1185">Reference proteome</keyword>
<evidence type="ECO:0000313" key="2">
    <source>
        <dbReference type="Proteomes" id="UP000799436"/>
    </source>
</evidence>
<dbReference type="Proteomes" id="UP000799436">
    <property type="component" value="Unassembled WGS sequence"/>
</dbReference>
<dbReference type="EMBL" id="ML995843">
    <property type="protein sequence ID" value="KAF2768534.1"/>
    <property type="molecule type" value="Genomic_DNA"/>
</dbReference>
<accession>A0A6G1L8G2</accession>